<feature type="region of interest" description="Disordered" evidence="1">
    <location>
        <begin position="272"/>
        <end position="302"/>
    </location>
</feature>
<keyword evidence="5" id="KW-1185">Reference proteome</keyword>
<feature type="compositionally biased region" description="Basic and acidic residues" evidence="1">
    <location>
        <begin position="282"/>
        <end position="298"/>
    </location>
</feature>
<evidence type="ECO:0000313" key="5">
    <source>
        <dbReference type="Proteomes" id="UP001597023"/>
    </source>
</evidence>
<feature type="domain" description="CHAT" evidence="3">
    <location>
        <begin position="71"/>
        <end position="368"/>
    </location>
</feature>
<dbReference type="EMBL" id="JBHTEB010000001">
    <property type="protein sequence ID" value="MFD0315700.1"/>
    <property type="molecule type" value="Genomic_DNA"/>
</dbReference>
<evidence type="ECO:0000313" key="4">
    <source>
        <dbReference type="EMBL" id="MFD0315700.1"/>
    </source>
</evidence>
<feature type="domain" description="NB-ARC" evidence="2">
    <location>
        <begin position="454"/>
        <end position="610"/>
    </location>
</feature>
<comment type="caution">
    <text evidence="4">The sequence shown here is derived from an EMBL/GenBank/DDBJ whole genome shotgun (WGS) entry which is preliminary data.</text>
</comment>
<proteinExistence type="predicted"/>
<reference evidence="5" key="1">
    <citation type="journal article" date="2019" name="Int. J. Syst. Evol. Microbiol.">
        <title>The Global Catalogue of Microorganisms (GCM) 10K type strain sequencing project: providing services to taxonomists for standard genome sequencing and annotation.</title>
        <authorList>
            <consortium name="The Broad Institute Genomics Platform"/>
            <consortium name="The Broad Institute Genome Sequencing Center for Infectious Disease"/>
            <person name="Wu L."/>
            <person name="Ma J."/>
        </authorList>
    </citation>
    <scope>NUCLEOTIDE SEQUENCE [LARGE SCALE GENOMIC DNA]</scope>
    <source>
        <strain evidence="5">CGMCC 4.7400</strain>
    </source>
</reference>
<dbReference type="SUPFAM" id="SSF52540">
    <property type="entry name" value="P-loop containing nucleoside triphosphate hydrolases"/>
    <property type="match status" value="1"/>
</dbReference>
<dbReference type="InterPro" id="IPR027417">
    <property type="entry name" value="P-loop_NTPase"/>
</dbReference>
<dbReference type="Proteomes" id="UP001597023">
    <property type="component" value="Unassembled WGS sequence"/>
</dbReference>
<dbReference type="InterPro" id="IPR024983">
    <property type="entry name" value="CHAT_dom"/>
</dbReference>
<evidence type="ECO:0000259" key="2">
    <source>
        <dbReference type="Pfam" id="PF00931"/>
    </source>
</evidence>
<dbReference type="Gene3D" id="3.40.50.300">
    <property type="entry name" value="P-loop containing nucleotide triphosphate hydrolases"/>
    <property type="match status" value="1"/>
</dbReference>
<evidence type="ECO:0000259" key="3">
    <source>
        <dbReference type="Pfam" id="PF12770"/>
    </source>
</evidence>
<protein>
    <submittedName>
        <fullName evidence="4">CHAT domain-containing protein</fullName>
    </submittedName>
</protein>
<name>A0ABW2WBD1_9ACTN</name>
<dbReference type="Pfam" id="PF12770">
    <property type="entry name" value="CHAT"/>
    <property type="match status" value="1"/>
</dbReference>
<dbReference type="Pfam" id="PF00931">
    <property type="entry name" value="NB-ARC"/>
    <property type="match status" value="1"/>
</dbReference>
<sequence>MELVLAVRDFTGPDRWRWELTGPDGRLLAGHEVRLDRDGALYEAFVDLPGYVRRHAPPDERVAREREIVRELGAWIGARVLGPVADALLAAAPAVVRVVAPPAARGLLHVPLELAHAGGGPLAVRDVTLVVQVDGDAPPPAREPGRPVRVLALFSLPEGSRALNLRRERVALTRLFADSGRAVELHTLQYGVTRERLAALLARPEGWDVLHLSAHGTPGELLLEDDTGRPDRVDAADLAELLGAARGVSLVTLSACWSGAVAVRERRRRLGVPTGAEGDGEAAGRTEGDGEAAGRTEGDGEAAAGRTEVVGALAGELAGRLGCAVLAMRYPVADDFAIALAERVYRALVLEGRTLPEALRGAVRGVWGADGGPALEAVTPALFGGLAAGLRLDAAAGAGASDTAAGAEGSDAAAEAEAAGQGAMPPPAERFVGRVALLARASAVLAPGGGACGVLLLGMPGVGKTACVRELVETHGHSFDGVVWCAVPRWSGTDAQGALAELAVALEGVAPGSAWVRMLDGDFGAFVAALAGCLARRRLLVVVDDVDALLDGDDRGDGGWRDGRWGTLLAALSAHGGPGRVVLTGRVRPPGLGAAVPTVPVELLTPDEAVLLARELPHLARLAEGRLPGVAPAAARRYVTGLLDATRGHPGLLELADAQAADPARLAALLGSAGRADGRADGFLGGGQGTATGFRSGGPGGADADERLRVLAAWTDAIADALPPVQRDLFHFLCCLEEPDRTRAAVDHNWPAVRAQLGHAADAPAVGLDALVDRGLLTQRTGPTPGHPSSYDIQSAVAARGRARAGEAFRELVDTRMSGYWVRVFELAWRREGTAAEGARLAGPLLARAGLSAAPYLIRARLWQGAEALLQAVLRRDDSRPTRARVLPVLRRLAALAATGAGAPPTGALSEVLWVTDPATAERQARAALAAARAAGDHRAAAGAAGTLAGLCLRTGRLDEALAMADAEIEHARVAGLGPWTRLLGEVHRLHVRLERGDSGRVLEEAADLLERTRATPREWVPGEGVLWWEVWEELCDTAQRAAVSAGAWARAVEYNAELCAAKAGRGAAGPDFAQARFPVYLALLRLGRAEEALAVLEECREVFEAAGDDLHLGEVFGALATVEDARGRGTAALARGRDCLRYAYRAGVPATIAVSHANFGTYLHSHAGDASGAAAHHLAGALLGALTGGRTVDALGGVVADLREFGAAAELPGTPRELCARVAAVPGVALDRLLERLAPGQDRLAALLAELTRTARAEADTGSRGGALAAAAWGIVWEPALAALVSAARGNTAARVKLRQHLDRYEAMAPAFTPLAGVVRRLLDGERDAGVAAGLGPLDAPVAARALAALRGEVEVPVALWPALHLSLALGNLVGAAAGDPGTAEATRGTLAALGADRGFAPLAPVLAGILDGDRDPRLVERLREPVQRAVVTAVLHYLAGIGGRVG</sequence>
<evidence type="ECO:0000256" key="1">
    <source>
        <dbReference type="SAM" id="MobiDB-lite"/>
    </source>
</evidence>
<accession>A0ABW2WBD1</accession>
<dbReference type="InterPro" id="IPR002182">
    <property type="entry name" value="NB-ARC"/>
</dbReference>
<dbReference type="RefSeq" id="WP_381609233.1">
    <property type="nucleotide sequence ID" value="NZ_JBHTEB010000001.1"/>
</dbReference>
<organism evidence="4 5">
    <name type="scientific">Streptomyces flavalbus</name>
    <dbReference type="NCBI Taxonomy" id="2665155"/>
    <lineage>
        <taxon>Bacteria</taxon>
        <taxon>Bacillati</taxon>
        <taxon>Actinomycetota</taxon>
        <taxon>Actinomycetes</taxon>
        <taxon>Kitasatosporales</taxon>
        <taxon>Streptomycetaceae</taxon>
        <taxon>Streptomyces</taxon>
    </lineage>
</organism>
<gene>
    <name evidence="4" type="ORF">ACFQZ6_15995</name>
</gene>